<feature type="compositionally biased region" description="Basic and acidic residues" evidence="2">
    <location>
        <begin position="910"/>
        <end position="922"/>
    </location>
</feature>
<dbReference type="SMART" id="SM00233">
    <property type="entry name" value="PH"/>
    <property type="match status" value="1"/>
</dbReference>
<feature type="region of interest" description="Disordered" evidence="2">
    <location>
        <begin position="1063"/>
        <end position="1083"/>
    </location>
</feature>
<feature type="compositionally biased region" description="Basic residues" evidence="2">
    <location>
        <begin position="923"/>
        <end position="937"/>
    </location>
</feature>
<dbReference type="Pfam" id="PF25541">
    <property type="entry name" value="TBCA_PH"/>
    <property type="match status" value="1"/>
</dbReference>
<name>A0A6P7RR40_MUSCR</name>
<feature type="domain" description="PH" evidence="3">
    <location>
        <begin position="59"/>
        <end position="178"/>
    </location>
</feature>
<feature type="compositionally biased region" description="Low complexity" evidence="2">
    <location>
        <begin position="731"/>
        <end position="752"/>
    </location>
</feature>
<dbReference type="FunFam" id="2.30.29.30:FF:000083">
    <property type="entry name" value="Pleckstrin homology domain-containing family A member 5"/>
    <property type="match status" value="1"/>
</dbReference>
<reference evidence="5" key="1">
    <citation type="submission" date="2025-08" db="UniProtKB">
        <authorList>
            <consortium name="RefSeq"/>
        </authorList>
    </citation>
    <scope>IDENTIFICATION</scope>
</reference>
<feature type="compositionally biased region" description="Polar residues" evidence="2">
    <location>
        <begin position="290"/>
        <end position="301"/>
    </location>
</feature>
<feature type="region of interest" description="Disordered" evidence="2">
    <location>
        <begin position="707"/>
        <end position="842"/>
    </location>
</feature>
<dbReference type="Gene3D" id="2.30.29.30">
    <property type="entry name" value="Pleckstrin-homology domain (PH domain)/Phosphotyrosine-binding domain (PTB)"/>
    <property type="match status" value="1"/>
</dbReference>
<feature type="region of interest" description="Disordered" evidence="2">
    <location>
        <begin position="1100"/>
        <end position="1143"/>
    </location>
</feature>
<organism evidence="4 5">
    <name type="scientific">Mus caroli</name>
    <name type="common">Ryukyu mouse</name>
    <name type="synonym">Ricefield mouse</name>
    <dbReference type="NCBI Taxonomy" id="10089"/>
    <lineage>
        <taxon>Eukaryota</taxon>
        <taxon>Metazoa</taxon>
        <taxon>Chordata</taxon>
        <taxon>Craniata</taxon>
        <taxon>Vertebrata</taxon>
        <taxon>Euteleostomi</taxon>
        <taxon>Mammalia</taxon>
        <taxon>Eutheria</taxon>
        <taxon>Euarchontoglires</taxon>
        <taxon>Glires</taxon>
        <taxon>Rodentia</taxon>
        <taxon>Myomorpha</taxon>
        <taxon>Muroidea</taxon>
        <taxon>Muridae</taxon>
        <taxon>Murinae</taxon>
        <taxon>Mus</taxon>
        <taxon>Mus</taxon>
    </lineage>
</organism>
<dbReference type="GeneID" id="110298935"/>
<keyword evidence="4" id="KW-1185">Reference proteome</keyword>
<feature type="coiled-coil region" evidence="1">
    <location>
        <begin position="588"/>
        <end position="674"/>
    </location>
</feature>
<dbReference type="InterPro" id="IPR011993">
    <property type="entry name" value="PH-like_dom_sf"/>
</dbReference>
<dbReference type="InterPro" id="IPR057971">
    <property type="entry name" value="PKHA4-7_TBCA"/>
</dbReference>
<dbReference type="Proteomes" id="UP000515126">
    <property type="component" value="Chromosome 1"/>
</dbReference>
<feature type="compositionally biased region" description="Pro residues" evidence="2">
    <location>
        <begin position="785"/>
        <end position="794"/>
    </location>
</feature>
<evidence type="ECO:0000256" key="1">
    <source>
        <dbReference type="SAM" id="Coils"/>
    </source>
</evidence>
<dbReference type="PANTHER" id="PTHR12752">
    <property type="entry name" value="PHOSPHOINOSITOL 3-PHOSPHATE-BINDING PROTEIN"/>
    <property type="match status" value="1"/>
</dbReference>
<accession>A0A6P7RR40</accession>
<feature type="region of interest" description="Disordered" evidence="2">
    <location>
        <begin position="1"/>
        <end position="39"/>
    </location>
</feature>
<dbReference type="AlphaFoldDB" id="A0A6P7RR40"/>
<dbReference type="InterPro" id="IPR040392">
    <property type="entry name" value="PKHA4-7_PH"/>
</dbReference>
<evidence type="ECO:0000256" key="2">
    <source>
        <dbReference type="SAM" id="MobiDB-lite"/>
    </source>
</evidence>
<feature type="compositionally biased region" description="Basic and acidic residues" evidence="2">
    <location>
        <begin position="221"/>
        <end position="253"/>
    </location>
</feature>
<feature type="compositionally biased region" description="Polar residues" evidence="2">
    <location>
        <begin position="331"/>
        <end position="342"/>
    </location>
</feature>
<dbReference type="PANTHER" id="PTHR12752:SF5">
    <property type="entry name" value="PLECKSTRIN HOMOLOGY DOMAIN-CONTAINING FAMILY A MEMBER 6"/>
    <property type="match status" value="1"/>
</dbReference>
<sequence>MSNKTGGKRSATINSDIANHNMVSEVPPERPNIRATRTSRKAIAFGKRAHSMKRNPNAPVTKAGWLYKQASSGVKQWNKRWFVLVDRCLFYYKDEKQESILGSIPLLSFRVAAVQPSDNISRKHTFKVTVHWVDEAGASSTHCLSPQAEHAGVRTYFFSAESPEEQEAWIQAMGEAARVQIPPAQKSVPQPVRHSLEKPDSENIPPSKHHQQPPHNNLTKLEPEAKTRGEGDGRGCEKAERRPERPEVKKEPLVKANGLPSGPETASEPGSPYPDGPRVPGGGEHPAQPNGWQYSSPSRPGSTAFPPHDGDSGGQRRSYPPRTDPDKIAQRKSSMNQLQQWVNLRRGVPPPEDLRSPSRFYPMPRRVPDYYSPYSSQYPDDYQYYPPGVRPDSICSMPAYDRISPPWALEDKRHSFRNGGGPAYQLHEWKESTSYGRQDGTVWIPSPSRQPVFYDELDAASGSLRRLSLQPRSHSVPRSPSQGSYSRARIYSPVRSPSARFDRLPPRSEDIYADPAAYVMRRSISSPKYDYLGDRRPVPAGLFPYNYPSSPTVHDKMDELLDLQLQRNLEYLDQQKLLGKLCEQNKVVREQERLVQQLRAEKESLESALMGTHQELEMFGSQPAYPEKLLHKKESLQNQLINIRVELSQATTALTNSTAVYENLESEVSALHDELWEQLNLDIQNEVLSRQIQKEIWRIQDVMEGLRKNNPSRGTDTAKHRGGLGPSATYSSNSPASPLSSASLTSPLSPFSMVSGSQGSPTKPGSSEEPGPPRPPLPKAYVPLESPPTVPPLPNESRFWPYPNSPSWHRSGETAKGQPKTGYETSKKDPSQTSPLGTPRDINLVPTRQEVEAEKQAALNKVGIVPPRTKSPAEEELTPSAVVRRTTNGLTNGLSSRQERPKSAVFSGEGKVKMSVEEQMDRMRRHQSGSMKEKRRSLQLPASPAPEPSTRPAYKVVRRHRSIHEVDISNLEAALRAEEPGGQAYETPREEIARLRKMELEPQHYDVDISKELSTPDKVLIPERYIDLEPDTPLSPEELKEKQKKVERIKTLIAKSSMQNVVPIGEGDSVDVPQDSESQLQEQEKRIEISCALATEASRRGRMLSVQCATPSPPTSPASPTPPVNPLSSDCPRGADSSHTMRV</sequence>
<dbReference type="PROSITE" id="PS50003">
    <property type="entry name" value="PH_DOMAIN"/>
    <property type="match status" value="1"/>
</dbReference>
<feature type="region of interest" description="Disordered" evidence="2">
    <location>
        <begin position="183"/>
        <end position="366"/>
    </location>
</feature>
<feature type="compositionally biased region" description="Polar residues" evidence="2">
    <location>
        <begin position="470"/>
        <end position="485"/>
    </location>
</feature>
<feature type="compositionally biased region" description="Polar residues" evidence="2">
    <location>
        <begin position="1"/>
        <end position="22"/>
    </location>
</feature>
<feature type="region of interest" description="Disordered" evidence="2">
    <location>
        <begin position="468"/>
        <end position="487"/>
    </location>
</feature>
<evidence type="ECO:0000313" key="5">
    <source>
        <dbReference type="RefSeq" id="XP_029337705.1"/>
    </source>
</evidence>
<dbReference type="RefSeq" id="XP_029337705.1">
    <property type="nucleotide sequence ID" value="XM_029481845.1"/>
</dbReference>
<dbReference type="SUPFAM" id="SSF50729">
    <property type="entry name" value="PH domain-like"/>
    <property type="match status" value="1"/>
</dbReference>
<protein>
    <submittedName>
        <fullName evidence="5">Pleckstrin homology domain-containing family A member 6 isoform X4</fullName>
    </submittedName>
</protein>
<feature type="compositionally biased region" description="Low complexity" evidence="2">
    <location>
        <begin position="759"/>
        <end position="769"/>
    </location>
</feature>
<dbReference type="CTD" id="22874"/>
<evidence type="ECO:0000259" key="3">
    <source>
        <dbReference type="PROSITE" id="PS50003"/>
    </source>
</evidence>
<keyword evidence="1" id="KW-0175">Coiled coil</keyword>
<feature type="region of interest" description="Disordered" evidence="2">
    <location>
        <begin position="858"/>
        <end position="954"/>
    </location>
</feature>
<dbReference type="CDD" id="cd13248">
    <property type="entry name" value="PH_PEPP1_2_3"/>
    <property type="match status" value="1"/>
</dbReference>
<dbReference type="Pfam" id="PF00169">
    <property type="entry name" value="PH"/>
    <property type="match status" value="1"/>
</dbReference>
<gene>
    <name evidence="5" type="primary">Plekha6</name>
</gene>
<dbReference type="InterPro" id="IPR001849">
    <property type="entry name" value="PH_domain"/>
</dbReference>
<feature type="compositionally biased region" description="Polar residues" evidence="2">
    <location>
        <begin position="885"/>
        <end position="896"/>
    </location>
</feature>
<evidence type="ECO:0000313" key="4">
    <source>
        <dbReference type="Proteomes" id="UP000515126"/>
    </source>
</evidence>
<proteinExistence type="predicted"/>
<feature type="compositionally biased region" description="Pro residues" evidence="2">
    <location>
        <begin position="1111"/>
        <end position="1125"/>
    </location>
</feature>